<proteinExistence type="predicted"/>
<name>A0ABY3RSU9_9MICO</name>
<keyword evidence="1" id="KW-1133">Transmembrane helix</keyword>
<keyword evidence="1" id="KW-0812">Transmembrane</keyword>
<sequence length="169" mass="18450">MRARIGPVLIGVALAIPVLAVLVTLGAPWGFSIAWLLLVAAGVVVARRTVFDDTATWPPAEPERPVVGSDVSRLAWSINPRTGVAGHAIVRRVQRVVRRRLSRRGLDLDDPASAARIDALLGQDLRTALTAKEVRRDDLRRILDAVDRLAPASADARHDREDDGHDRSR</sequence>
<reference evidence="2 3" key="1">
    <citation type="submission" date="2023-01" db="EMBL/GenBank/DDBJ databases">
        <title>Characterization of estradiol degrading bacteria Microbacterium sp. MZT7 and reveal degrading genes through genome analysis.</title>
        <authorList>
            <person name="Hao P."/>
            <person name="Gao Y."/>
        </authorList>
    </citation>
    <scope>NUCLEOTIDE SEQUENCE [LARGE SCALE GENOMIC DNA]</scope>
    <source>
        <strain evidence="2 3">MZT7</strain>
    </source>
</reference>
<gene>
    <name evidence="2" type="ORF">K8F61_02745</name>
</gene>
<protein>
    <submittedName>
        <fullName evidence="2">Uncharacterized protein</fullName>
    </submittedName>
</protein>
<accession>A0ABY3RSU9</accession>
<feature type="transmembrane region" description="Helical" evidence="1">
    <location>
        <begin position="30"/>
        <end position="46"/>
    </location>
</feature>
<dbReference type="EMBL" id="CP082781">
    <property type="protein sequence ID" value="UGS27148.1"/>
    <property type="molecule type" value="Genomic_DNA"/>
</dbReference>
<keyword evidence="1" id="KW-0472">Membrane</keyword>
<evidence type="ECO:0000313" key="2">
    <source>
        <dbReference type="EMBL" id="UGS27148.1"/>
    </source>
</evidence>
<dbReference type="RefSeq" id="WP_231820605.1">
    <property type="nucleotide sequence ID" value="NZ_CP082781.1"/>
</dbReference>
<keyword evidence="3" id="KW-1185">Reference proteome</keyword>
<evidence type="ECO:0000313" key="3">
    <source>
        <dbReference type="Proteomes" id="UP001199642"/>
    </source>
</evidence>
<organism evidence="2 3">
    <name type="scientific">Microbacterium resistens</name>
    <dbReference type="NCBI Taxonomy" id="156977"/>
    <lineage>
        <taxon>Bacteria</taxon>
        <taxon>Bacillati</taxon>
        <taxon>Actinomycetota</taxon>
        <taxon>Actinomycetes</taxon>
        <taxon>Micrococcales</taxon>
        <taxon>Microbacteriaceae</taxon>
        <taxon>Microbacterium</taxon>
    </lineage>
</organism>
<dbReference type="Proteomes" id="UP001199642">
    <property type="component" value="Chromosome"/>
</dbReference>
<evidence type="ECO:0000256" key="1">
    <source>
        <dbReference type="SAM" id="Phobius"/>
    </source>
</evidence>